<dbReference type="EMBL" id="CAJFCJ010000009">
    <property type="protein sequence ID" value="CAD5118519.1"/>
    <property type="molecule type" value="Genomic_DNA"/>
</dbReference>
<keyword evidence="1" id="KW-0175">Coiled coil</keyword>
<evidence type="ECO:0000313" key="3">
    <source>
        <dbReference type="Proteomes" id="UP000549394"/>
    </source>
</evidence>
<sequence>MTNYVGSITILDRGDGAAQAVLDRNARSLAKRIADETRDELHQVLNRVDKIYGNFELGEQLITASQPTNTEYLNDVSELEELLKDQVKKKKYQQQITIFIVGYENVCGQKLRLLQQVNDFFMENAHHIDDDDQAAISSPDLEMDDVAEAIDESLQKAKELAQRLAELNKEMVEHMYQYAQAKASNNPAQLQMWQEARGKKSLEKKLEKTKDDLAALSEKLQQAMNEIETKEDKIQQLYKQVELKNMEAQRFKAAAEVGKKNTSENEGLRDEIERKNQLIKDMKLQLGKMEVDYGEQKIQKEQNQQRLAAASDESQRKLEQLQNALNDNQMYEHQAKLGKKMIDNLYNTDVYSI</sequence>
<protein>
    <submittedName>
        <fullName evidence="2">DgyrCDS7212</fullName>
    </submittedName>
</protein>
<evidence type="ECO:0000256" key="1">
    <source>
        <dbReference type="SAM" id="Coils"/>
    </source>
</evidence>
<accession>A0A7I8VS33</accession>
<dbReference type="OrthoDB" id="10037468at2759"/>
<comment type="caution">
    <text evidence="2">The sequence shown here is derived from an EMBL/GenBank/DDBJ whole genome shotgun (WGS) entry which is preliminary data.</text>
</comment>
<organism evidence="2 3">
    <name type="scientific">Dimorphilus gyrociliatus</name>
    <dbReference type="NCBI Taxonomy" id="2664684"/>
    <lineage>
        <taxon>Eukaryota</taxon>
        <taxon>Metazoa</taxon>
        <taxon>Spiralia</taxon>
        <taxon>Lophotrochozoa</taxon>
        <taxon>Annelida</taxon>
        <taxon>Polychaeta</taxon>
        <taxon>Polychaeta incertae sedis</taxon>
        <taxon>Dinophilidae</taxon>
        <taxon>Dimorphilus</taxon>
    </lineage>
</organism>
<keyword evidence="3" id="KW-1185">Reference proteome</keyword>
<dbReference type="Proteomes" id="UP000549394">
    <property type="component" value="Unassembled WGS sequence"/>
</dbReference>
<gene>
    <name evidence="2" type="ORF">DGYR_LOCUS6880</name>
</gene>
<dbReference type="AlphaFoldDB" id="A0A7I8VS33"/>
<reference evidence="2 3" key="1">
    <citation type="submission" date="2020-08" db="EMBL/GenBank/DDBJ databases">
        <authorList>
            <person name="Hejnol A."/>
        </authorList>
    </citation>
    <scope>NUCLEOTIDE SEQUENCE [LARGE SCALE GENOMIC DNA]</scope>
</reference>
<proteinExistence type="predicted"/>
<feature type="coiled-coil region" evidence="1">
    <location>
        <begin position="143"/>
        <end position="327"/>
    </location>
</feature>
<evidence type="ECO:0000313" key="2">
    <source>
        <dbReference type="EMBL" id="CAD5118519.1"/>
    </source>
</evidence>
<dbReference type="PANTHER" id="PTHR37915">
    <property type="match status" value="1"/>
</dbReference>
<dbReference type="PANTHER" id="PTHR37915:SF3">
    <property type="match status" value="1"/>
</dbReference>
<name>A0A7I8VS33_9ANNE</name>